<proteinExistence type="predicted"/>
<reference evidence="1 2" key="1">
    <citation type="submission" date="2015-04" db="EMBL/GenBank/DDBJ databases">
        <authorList>
            <person name="Syromyatnikov M.Y."/>
            <person name="Popov V.N."/>
        </authorList>
    </citation>
    <scope>NUCLEOTIDE SEQUENCE [LARGE SCALE GENOMIC DNA]</scope>
</reference>
<dbReference type="Proteomes" id="UP000183832">
    <property type="component" value="Unassembled WGS sequence"/>
</dbReference>
<accession>A0A1J1HSE9</accession>
<keyword evidence="2" id="KW-1185">Reference proteome</keyword>
<gene>
    <name evidence="1" type="ORF">CLUMA_CG004061</name>
</gene>
<evidence type="ECO:0000313" key="1">
    <source>
        <dbReference type="EMBL" id="CRK90316.1"/>
    </source>
</evidence>
<organism evidence="1 2">
    <name type="scientific">Clunio marinus</name>
    <dbReference type="NCBI Taxonomy" id="568069"/>
    <lineage>
        <taxon>Eukaryota</taxon>
        <taxon>Metazoa</taxon>
        <taxon>Ecdysozoa</taxon>
        <taxon>Arthropoda</taxon>
        <taxon>Hexapoda</taxon>
        <taxon>Insecta</taxon>
        <taxon>Pterygota</taxon>
        <taxon>Neoptera</taxon>
        <taxon>Endopterygota</taxon>
        <taxon>Diptera</taxon>
        <taxon>Nematocera</taxon>
        <taxon>Chironomoidea</taxon>
        <taxon>Chironomidae</taxon>
        <taxon>Clunio</taxon>
    </lineage>
</organism>
<protein>
    <submittedName>
        <fullName evidence="1">CLUMA_CG004061, isoform A</fullName>
    </submittedName>
</protein>
<dbReference type="EMBL" id="CVRI01000018">
    <property type="protein sequence ID" value="CRK90316.1"/>
    <property type="molecule type" value="Genomic_DNA"/>
</dbReference>
<name>A0A1J1HSE9_9DIPT</name>
<evidence type="ECO:0000313" key="2">
    <source>
        <dbReference type="Proteomes" id="UP000183832"/>
    </source>
</evidence>
<sequence length="67" mass="7807">MFSISELSLHVFDGWLEKLKLVHIEYDLKHDQSIKLMFKIEKVLFALKINLLIEGCVLSHKPISNVN</sequence>
<dbReference type="AlphaFoldDB" id="A0A1J1HSE9"/>